<name>A0A7X0AVZ0_9PROT</name>
<dbReference type="InterPro" id="IPR029045">
    <property type="entry name" value="ClpP/crotonase-like_dom_sf"/>
</dbReference>
<protein>
    <recommendedName>
        <fullName evidence="2">Tail specific protease domain-containing protein</fullName>
    </recommendedName>
</protein>
<evidence type="ECO:0000313" key="3">
    <source>
        <dbReference type="EMBL" id="MBB6249666.1"/>
    </source>
</evidence>
<evidence type="ECO:0000313" key="4">
    <source>
        <dbReference type="Proteomes" id="UP000539175"/>
    </source>
</evidence>
<feature type="domain" description="Tail specific protease" evidence="2">
    <location>
        <begin position="261"/>
        <end position="440"/>
    </location>
</feature>
<reference evidence="3 4" key="1">
    <citation type="submission" date="2020-08" db="EMBL/GenBank/DDBJ databases">
        <title>Genomic Encyclopedia of Type Strains, Phase IV (KMG-IV): sequencing the most valuable type-strain genomes for metagenomic binning, comparative biology and taxonomic classification.</title>
        <authorList>
            <person name="Goeker M."/>
        </authorList>
    </citation>
    <scope>NUCLEOTIDE SEQUENCE [LARGE SCALE GENOMIC DNA]</scope>
    <source>
        <strain evidence="3 4">DSM 22198</strain>
    </source>
</reference>
<proteinExistence type="predicted"/>
<accession>A0A7X0AVZ0</accession>
<sequence>MRLPPFLGPLTLACILTLAPPAVAAPDAGPAYAPLSLSPAQARADVALLRRALETIHPGLYRYGTRAEVDQAFARLEGAAAQPMTDLELWRAIATLVAAIHCDHTKPEPSAAIEDWRTRHPTHLPLRFTLVEGRMIVVSNDGQPGAPPPGAEITAINGRPVPTVLATLGQAVAYDGDTTQAIAVKLAVDSDLMGDDLDEYWPAFYGFPDHWTLEWKRPGDSRLSQATLAPIPFRQWMALAWPETSYRDEFYKAVTWRLAGKTAYLRIDTLVNYRNPVDPTAFLAGFFRILKQRGVERLILDLRNNGGGSEDVSVALGRYLLPHPFTWSKPPLLKAVRYGDLPAHMETWGDPKALFEPAMEGFSRTAALGWADGWWQRLPRDGNPDDEGLWPQEPSPDHFTGALVVLTGPRNGSGATRIIAQLRDKTGARLVGEDTSGSAEGPTAGHIFLLTLPNSGIRVRIPNAWNRTNLDNPAPTGGVAVDDRVTPTMADQLAGLDRALAVAKASASTPDPAPGLAGALAGDWTGTLDYRDYGSDRRVILPTRLSVTTDGGTARLSFTYDDGPGKTVRSQETWSLEGDGQALVMDDGERHQRYDVLERRGGPGPGDLTLVAQGTGVENGHPVGLRVILARRGGTVSVTTLSAGPGQPYLMRHAYWLSHP</sequence>
<comment type="caution">
    <text evidence="3">The sequence shown here is derived from an EMBL/GenBank/DDBJ whole genome shotgun (WGS) entry which is preliminary data.</text>
</comment>
<dbReference type="AlphaFoldDB" id="A0A7X0AVZ0"/>
<dbReference type="RefSeq" id="WP_184796604.1">
    <property type="nucleotide sequence ID" value="NZ_JACIIZ010000001.1"/>
</dbReference>
<feature type="chain" id="PRO_5031071015" description="Tail specific protease domain-containing protein" evidence="1">
    <location>
        <begin position="25"/>
        <end position="660"/>
    </location>
</feature>
<evidence type="ECO:0000259" key="2">
    <source>
        <dbReference type="Pfam" id="PF03572"/>
    </source>
</evidence>
<dbReference type="SUPFAM" id="SSF52096">
    <property type="entry name" value="ClpP/crotonase"/>
    <property type="match status" value="1"/>
</dbReference>
<dbReference type="Gene3D" id="3.90.226.10">
    <property type="entry name" value="2-enoyl-CoA Hydratase, Chain A, domain 1"/>
    <property type="match status" value="1"/>
</dbReference>
<feature type="signal peptide" evidence="1">
    <location>
        <begin position="1"/>
        <end position="24"/>
    </location>
</feature>
<dbReference type="Proteomes" id="UP000539175">
    <property type="component" value="Unassembled WGS sequence"/>
</dbReference>
<gene>
    <name evidence="3" type="ORF">FHS74_000199</name>
</gene>
<dbReference type="Pfam" id="PF03572">
    <property type="entry name" value="Peptidase_S41"/>
    <property type="match status" value="1"/>
</dbReference>
<keyword evidence="1" id="KW-0732">Signal</keyword>
<dbReference type="GO" id="GO:0006508">
    <property type="term" value="P:proteolysis"/>
    <property type="evidence" value="ECO:0007669"/>
    <property type="project" value="InterPro"/>
</dbReference>
<dbReference type="EMBL" id="JACIIZ010000001">
    <property type="protein sequence ID" value="MBB6249666.1"/>
    <property type="molecule type" value="Genomic_DNA"/>
</dbReference>
<evidence type="ECO:0000256" key="1">
    <source>
        <dbReference type="SAM" id="SignalP"/>
    </source>
</evidence>
<organism evidence="3 4">
    <name type="scientific">Nitrospirillum iridis</name>
    <dbReference type="NCBI Taxonomy" id="765888"/>
    <lineage>
        <taxon>Bacteria</taxon>
        <taxon>Pseudomonadati</taxon>
        <taxon>Pseudomonadota</taxon>
        <taxon>Alphaproteobacteria</taxon>
        <taxon>Rhodospirillales</taxon>
        <taxon>Azospirillaceae</taxon>
        <taxon>Nitrospirillum</taxon>
    </lineage>
</organism>
<keyword evidence="4" id="KW-1185">Reference proteome</keyword>
<dbReference type="InterPro" id="IPR005151">
    <property type="entry name" value="Tail-specific_protease"/>
</dbReference>
<dbReference type="GO" id="GO:0008236">
    <property type="term" value="F:serine-type peptidase activity"/>
    <property type="evidence" value="ECO:0007669"/>
    <property type="project" value="InterPro"/>
</dbReference>